<dbReference type="HOGENOM" id="CLU_1787534_0_0_1"/>
<sequence length="145" mass="16525">MPALMRLVVFQNFNATSTILVQIYHFESITKHLDVVMHLYPYHPERRRGPTRRKWTIVVDRLRHLFTMGCGGLSEELALQRGRTLPNRVGTLSLHITVTEHSSLPAGCCICYRSSQTHPTVIITAIRGPGVWLRNRVMYTIVSSA</sequence>
<keyword evidence="2" id="KW-1185">Reference proteome</keyword>
<proteinExistence type="predicted"/>
<accession>A0A0C3CPQ1</accession>
<evidence type="ECO:0000313" key="2">
    <source>
        <dbReference type="Proteomes" id="UP000054166"/>
    </source>
</evidence>
<dbReference type="InParanoid" id="A0A0C3CPQ1"/>
<name>A0A0C3CPQ1_PILCF</name>
<organism evidence="1 2">
    <name type="scientific">Piloderma croceum (strain F 1598)</name>
    <dbReference type="NCBI Taxonomy" id="765440"/>
    <lineage>
        <taxon>Eukaryota</taxon>
        <taxon>Fungi</taxon>
        <taxon>Dikarya</taxon>
        <taxon>Basidiomycota</taxon>
        <taxon>Agaricomycotina</taxon>
        <taxon>Agaricomycetes</taxon>
        <taxon>Agaricomycetidae</taxon>
        <taxon>Atheliales</taxon>
        <taxon>Atheliaceae</taxon>
        <taxon>Piloderma</taxon>
    </lineage>
</organism>
<dbReference type="Proteomes" id="UP000054166">
    <property type="component" value="Unassembled WGS sequence"/>
</dbReference>
<dbReference type="AlphaFoldDB" id="A0A0C3CPQ1"/>
<dbReference type="EMBL" id="KN832971">
    <property type="protein sequence ID" value="KIM91637.1"/>
    <property type="molecule type" value="Genomic_DNA"/>
</dbReference>
<reference evidence="1 2" key="1">
    <citation type="submission" date="2014-04" db="EMBL/GenBank/DDBJ databases">
        <authorList>
            <consortium name="DOE Joint Genome Institute"/>
            <person name="Kuo A."/>
            <person name="Tarkka M."/>
            <person name="Buscot F."/>
            <person name="Kohler A."/>
            <person name="Nagy L.G."/>
            <person name="Floudas D."/>
            <person name="Copeland A."/>
            <person name="Barry K.W."/>
            <person name="Cichocki N."/>
            <person name="Veneault-Fourrey C."/>
            <person name="LaButti K."/>
            <person name="Lindquist E.A."/>
            <person name="Lipzen A."/>
            <person name="Lundell T."/>
            <person name="Morin E."/>
            <person name="Murat C."/>
            <person name="Sun H."/>
            <person name="Tunlid A."/>
            <person name="Henrissat B."/>
            <person name="Grigoriev I.V."/>
            <person name="Hibbett D.S."/>
            <person name="Martin F."/>
            <person name="Nordberg H.P."/>
            <person name="Cantor M.N."/>
            <person name="Hua S.X."/>
        </authorList>
    </citation>
    <scope>NUCLEOTIDE SEQUENCE [LARGE SCALE GENOMIC DNA]</scope>
    <source>
        <strain evidence="1 2">F 1598</strain>
    </source>
</reference>
<reference evidence="2" key="2">
    <citation type="submission" date="2015-01" db="EMBL/GenBank/DDBJ databases">
        <title>Evolutionary Origins and Diversification of the Mycorrhizal Mutualists.</title>
        <authorList>
            <consortium name="DOE Joint Genome Institute"/>
            <consortium name="Mycorrhizal Genomics Consortium"/>
            <person name="Kohler A."/>
            <person name="Kuo A."/>
            <person name="Nagy L.G."/>
            <person name="Floudas D."/>
            <person name="Copeland A."/>
            <person name="Barry K.W."/>
            <person name="Cichocki N."/>
            <person name="Veneault-Fourrey C."/>
            <person name="LaButti K."/>
            <person name="Lindquist E.A."/>
            <person name="Lipzen A."/>
            <person name="Lundell T."/>
            <person name="Morin E."/>
            <person name="Murat C."/>
            <person name="Riley R."/>
            <person name="Ohm R."/>
            <person name="Sun H."/>
            <person name="Tunlid A."/>
            <person name="Henrissat B."/>
            <person name="Grigoriev I.V."/>
            <person name="Hibbett D.S."/>
            <person name="Martin F."/>
        </authorList>
    </citation>
    <scope>NUCLEOTIDE SEQUENCE [LARGE SCALE GENOMIC DNA]</scope>
    <source>
        <strain evidence="2">F 1598</strain>
    </source>
</reference>
<evidence type="ECO:0000313" key="1">
    <source>
        <dbReference type="EMBL" id="KIM91637.1"/>
    </source>
</evidence>
<gene>
    <name evidence="1" type="ORF">PILCRDRAFT_135480</name>
</gene>
<protein>
    <submittedName>
        <fullName evidence="1">Uncharacterized protein</fullName>
    </submittedName>
</protein>